<accession>A0A4S8HKA0</accession>
<protein>
    <submittedName>
        <fullName evidence="1">DUF4397 domain-containing protein</fullName>
    </submittedName>
</protein>
<proteinExistence type="predicted"/>
<organism evidence="1 2">
    <name type="scientific">Niastella caeni</name>
    <dbReference type="NCBI Taxonomy" id="2569763"/>
    <lineage>
        <taxon>Bacteria</taxon>
        <taxon>Pseudomonadati</taxon>
        <taxon>Bacteroidota</taxon>
        <taxon>Chitinophagia</taxon>
        <taxon>Chitinophagales</taxon>
        <taxon>Chitinophagaceae</taxon>
        <taxon>Niastella</taxon>
    </lineage>
</organism>
<comment type="caution">
    <text evidence="1">The sequence shown here is derived from an EMBL/GenBank/DDBJ whole genome shotgun (WGS) entry which is preliminary data.</text>
</comment>
<dbReference type="Proteomes" id="UP000306918">
    <property type="component" value="Unassembled WGS sequence"/>
</dbReference>
<evidence type="ECO:0000313" key="2">
    <source>
        <dbReference type="Proteomes" id="UP000306918"/>
    </source>
</evidence>
<dbReference type="RefSeq" id="WP_136579403.1">
    <property type="nucleotide sequence ID" value="NZ_STFF01000007.1"/>
</dbReference>
<keyword evidence="2" id="KW-1185">Reference proteome</keyword>
<gene>
    <name evidence="1" type="ORF">FAM09_22440</name>
</gene>
<dbReference type="OrthoDB" id="751045at2"/>
<dbReference type="PROSITE" id="PS51257">
    <property type="entry name" value="PROKAR_LIPOPROTEIN"/>
    <property type="match status" value="1"/>
</dbReference>
<dbReference type="EMBL" id="STFF01000007">
    <property type="protein sequence ID" value="THU34759.1"/>
    <property type="molecule type" value="Genomic_DNA"/>
</dbReference>
<evidence type="ECO:0000313" key="1">
    <source>
        <dbReference type="EMBL" id="THU34759.1"/>
    </source>
</evidence>
<reference evidence="1 2" key="1">
    <citation type="submission" date="2019-04" db="EMBL/GenBank/DDBJ databases">
        <title>Niastella caeni sp. nov., isolated from activated sludge.</title>
        <authorList>
            <person name="Sheng M."/>
        </authorList>
    </citation>
    <scope>NUCLEOTIDE SEQUENCE [LARGE SCALE GENOMIC DNA]</scope>
    <source>
        <strain evidence="1 2">HX-2-15</strain>
    </source>
</reference>
<name>A0A4S8HKA0_9BACT</name>
<dbReference type="AlphaFoldDB" id="A0A4S8HKA0"/>
<sequence length="247" mass="26732">MKHIITILTILIIASCSKEQTFSGTASLTLINAVPNSTPSLVTNFSGTDPINYRNALKLEYGKADKGQLNLSYTGEQRLAIYKYPDTNAHNAPLYDLTLHLQVGATYTLFLTGTLTVPDTMFTIDNPPYHPISDSSLGIRFVNLMAGSVPVSVNLAGRAHGSEANNLSYKSMTGFTNYAATAGISKYTFEFRNTATGALISSLDVGDINKASFNARRYRNFTLALIGSPGDPTTHKAMLIETFTSLN</sequence>